<name>A0A6J5LEN6_9CAUD</name>
<accession>A0A6J5LEN6</accession>
<sequence length="499" mass="51161">MAFVAADRVKETTTTTGTGSYTLSGVAASGGFRTFATGIVNGNQCDYCVTDGTSYEVGRGTLSAGTTLTRDLIVSSSTGAAISWAAGSKDIFATYSQKTAMDGGVDSVTGLTAAGSTQGTALLLTSSINFVSTTAAGTGVILPAGKAGDYTIIINHGANALLVYPATGETVEGGAANAPMTLQRGQQYEVACTSNGVWDGVDMNVWDDENSSFCINTHTSFPPAPNLGALSVFAKNVGGRPMLAQTAPLGLSTPFQPSFMHARPSWVASIGNTTSAPSSYLLLNPTTVGTLTARNIATTNIQTRTRRIGIVSAATAGSLSSFYFVAGAQQYCLGNGSSLGGFHHCVRFCVSDAAAVSGARQFIGWRNVVTAPTNIDQTTQTNAFGLCQLSTDATQWYMCYGGSAAQTAIALGTGLGAPTDVTTTWDVAFYAPPGSNNTVYYAVTNLGTGVQVTGTLTGTAGTALPASTTLLAPAMWRTNNATALAVGFDFATMYLETDV</sequence>
<gene>
    <name evidence="1" type="ORF">UFOVP136_23</name>
</gene>
<organism evidence="1">
    <name type="scientific">uncultured Caudovirales phage</name>
    <dbReference type="NCBI Taxonomy" id="2100421"/>
    <lineage>
        <taxon>Viruses</taxon>
        <taxon>Duplodnaviria</taxon>
        <taxon>Heunggongvirae</taxon>
        <taxon>Uroviricota</taxon>
        <taxon>Caudoviricetes</taxon>
        <taxon>Peduoviridae</taxon>
        <taxon>Maltschvirus</taxon>
        <taxon>Maltschvirus maltsch</taxon>
    </lineage>
</organism>
<protein>
    <submittedName>
        <fullName evidence="1">Uncharacterized protein</fullName>
    </submittedName>
</protein>
<proteinExistence type="predicted"/>
<dbReference type="EMBL" id="LR796257">
    <property type="protein sequence ID" value="CAB4132052.1"/>
    <property type="molecule type" value="Genomic_DNA"/>
</dbReference>
<reference evidence="1" key="1">
    <citation type="submission" date="2020-04" db="EMBL/GenBank/DDBJ databases">
        <authorList>
            <person name="Chiriac C."/>
            <person name="Salcher M."/>
            <person name="Ghai R."/>
            <person name="Kavagutti S V."/>
        </authorList>
    </citation>
    <scope>NUCLEOTIDE SEQUENCE</scope>
</reference>
<evidence type="ECO:0000313" key="1">
    <source>
        <dbReference type="EMBL" id="CAB4132052.1"/>
    </source>
</evidence>